<evidence type="ECO:0000313" key="3">
    <source>
        <dbReference type="Proteomes" id="UP000503096"/>
    </source>
</evidence>
<protein>
    <recommendedName>
        <fullName evidence="1">N-acetyltransferase domain-containing protein</fullName>
    </recommendedName>
</protein>
<name>A0A6M4H246_9PROT</name>
<dbReference type="Pfam" id="PF13673">
    <property type="entry name" value="Acetyltransf_10"/>
    <property type="match status" value="1"/>
</dbReference>
<dbReference type="SUPFAM" id="SSF55729">
    <property type="entry name" value="Acyl-CoA N-acyltransferases (Nat)"/>
    <property type="match status" value="1"/>
</dbReference>
<sequence>MEIRRQSMNPHLVVAGVSISDEDQLQRVLVHFESAEVLLSGGEIIGLVKIVRNGSDWELLQIQLETARQGKGLGAQLVGQLIAEAQQAQATLKLSVLKANPARRLYERLGFVVIGEDAHTFEMRLS</sequence>
<evidence type="ECO:0000259" key="1">
    <source>
        <dbReference type="PROSITE" id="PS51186"/>
    </source>
</evidence>
<dbReference type="KEGG" id="upl:DSM104440_00324"/>
<dbReference type="Gene3D" id="3.40.630.30">
    <property type="match status" value="1"/>
</dbReference>
<dbReference type="InterPro" id="IPR016181">
    <property type="entry name" value="Acyl_CoA_acyltransferase"/>
</dbReference>
<dbReference type="EMBL" id="CP053073">
    <property type="protein sequence ID" value="QJR13540.1"/>
    <property type="molecule type" value="Genomic_DNA"/>
</dbReference>
<organism evidence="2 3">
    <name type="scientific">Usitatibacter palustris</name>
    <dbReference type="NCBI Taxonomy" id="2732487"/>
    <lineage>
        <taxon>Bacteria</taxon>
        <taxon>Pseudomonadati</taxon>
        <taxon>Pseudomonadota</taxon>
        <taxon>Betaproteobacteria</taxon>
        <taxon>Nitrosomonadales</taxon>
        <taxon>Usitatibacteraceae</taxon>
        <taxon>Usitatibacter</taxon>
    </lineage>
</organism>
<evidence type="ECO:0000313" key="2">
    <source>
        <dbReference type="EMBL" id="QJR13540.1"/>
    </source>
</evidence>
<reference evidence="2 3" key="1">
    <citation type="submission" date="2020-04" db="EMBL/GenBank/DDBJ databases">
        <title>Usitatibacter rugosus gen. nov., sp. nov. and Usitatibacter palustris sp. nov., novel members of Usitatibacteraceae fam. nov. within the order Nitrosomonadales isolated from soil.</title>
        <authorList>
            <person name="Huber K.J."/>
            <person name="Neumann-Schaal M."/>
            <person name="Geppert A."/>
            <person name="Luckner M."/>
            <person name="Wanner G."/>
            <person name="Overmann J."/>
        </authorList>
    </citation>
    <scope>NUCLEOTIDE SEQUENCE [LARGE SCALE GENOMIC DNA]</scope>
    <source>
        <strain evidence="2 3">Swamp67</strain>
    </source>
</reference>
<dbReference type="AlphaFoldDB" id="A0A6M4H246"/>
<gene>
    <name evidence="2" type="ORF">DSM104440_00324</name>
</gene>
<feature type="domain" description="N-acetyltransferase" evidence="1">
    <location>
        <begin position="1"/>
        <end position="126"/>
    </location>
</feature>
<dbReference type="GO" id="GO:0016747">
    <property type="term" value="F:acyltransferase activity, transferring groups other than amino-acyl groups"/>
    <property type="evidence" value="ECO:0007669"/>
    <property type="project" value="InterPro"/>
</dbReference>
<accession>A0A6M4H246</accession>
<dbReference type="Proteomes" id="UP000503096">
    <property type="component" value="Chromosome"/>
</dbReference>
<proteinExistence type="predicted"/>
<keyword evidence="3" id="KW-1185">Reference proteome</keyword>
<dbReference type="CDD" id="cd04301">
    <property type="entry name" value="NAT_SF"/>
    <property type="match status" value="1"/>
</dbReference>
<dbReference type="InParanoid" id="A0A6M4H246"/>
<dbReference type="PROSITE" id="PS51186">
    <property type="entry name" value="GNAT"/>
    <property type="match status" value="1"/>
</dbReference>
<dbReference type="InterPro" id="IPR000182">
    <property type="entry name" value="GNAT_dom"/>
</dbReference>